<dbReference type="InterPro" id="IPR032193">
    <property type="entry name" value="CNOT1_TTP_bind"/>
</dbReference>
<dbReference type="Pfam" id="PF16417">
    <property type="entry name" value="CNOT1_TTP_bind"/>
    <property type="match status" value="1"/>
</dbReference>
<accession>A0A5K1TYM2</accession>
<dbReference type="GO" id="GO:0030015">
    <property type="term" value="C:CCR4-NOT core complex"/>
    <property type="evidence" value="ECO:0007669"/>
    <property type="project" value="InterPro"/>
</dbReference>
<proteinExistence type="predicted"/>
<evidence type="ECO:0000313" key="5">
    <source>
        <dbReference type="Proteomes" id="UP000078387"/>
    </source>
</evidence>
<evidence type="ECO:0000313" key="4">
    <source>
        <dbReference type="EMBL" id="GAT97207.1"/>
    </source>
</evidence>
<dbReference type="Pfam" id="PF04054">
    <property type="entry name" value="Not1"/>
    <property type="match status" value="2"/>
</dbReference>
<dbReference type="Gene3D" id="1.25.40.180">
    <property type="match status" value="1"/>
</dbReference>
<dbReference type="OMA" id="YYLFSAM"/>
<dbReference type="GO" id="GO:0060090">
    <property type="term" value="F:molecular adaptor activity"/>
    <property type="evidence" value="ECO:0007669"/>
    <property type="project" value="TreeGrafter"/>
</dbReference>
<gene>
    <name evidence="4" type="ORF">CL6EHI_184570</name>
</gene>
<protein>
    <recommendedName>
        <fullName evidence="6">CCR4-not transcription complex</fullName>
    </recommendedName>
</protein>
<dbReference type="Gene3D" id="1.25.40.800">
    <property type="match status" value="1"/>
</dbReference>
<sequence>MSRDSVENKMEEFLRVLHSNAFTLQRGPVKVPLHSNPNTVNENQMITLPTTLEDFSFSNSNNKNTDSCRIELKDGILTQMGQSISLKDWDEIFKSADNSDFSTITPASAQRLLKLYSLSTNRPFPISYFTSQWKHPQSQLRYLQSFAFNGDLLPDVIEPLCSLYALSKSSVIGTLFCILQSNPAAFPLLASIDSLPTIIALGKYFHYLLSSNNFFQIEQMLPLFSSVTSKALSNELQSSPTMQHSLIKYLSTTKSPLETIDSLKVRGIEGVIIGLMLVQDDVISIKGWASTCGWAEEIVRYHSEELKKAGIRDDIIKRAEDVFGGEQSDFIAEKVLEEFKKNYKKIGGLNEVIKMKGTKEYEYIMYSLLTMCDKSFQKEEDAMFIGSIIGEIIDDSLLPVPLVMHMMRCVINALRIPGNQFEFGISALKKFIRKLRQWKLYGRLILSNKRLQEKHPELVNNITARSDQIPYVSNEEVMNRINEIKPLNKEVQQIMFSILTLAKEDLKMACSQFVAFCRPKAITSIAEVIVYPCLSRPELIPIYLSLIQVHHKTFHSQLQSFITQEVNRVIKKLLSQQLTPVDAVILHRSGTVIGKVTLANNYPVLTRDLYIRELLEDSLSHTWCCDVLLFVIRLLKEAKGIFNKQNPWMSKLLSILRAVYEAMPPSTSIHGDLHKLLTQFPTNNLVELKVEEKRIIATTEVAGELLDLETVVKRGISQVLLESYYSRKIKIDENINICPWVITPTYKEDEWKLIFSVVSQCIEEEYQKTKNKAIESVVSMIKNTIIRDTKRSPREICKRCICQFVHSTGKKIFTIKAQQYIPKRYYEEMEKWRNAFEEKMNENELPEEVHDISLFTIIKSNELWKKWIIQPQIDQVIKEITDSCIKESIKRGNEEVDKREIIAFDDKINQYLTQSQLLAKSVLLPYQQSIYDDIEIKKDKYQVCPNKKEHPLFKRIDITKTSTSELNLISKSLDAEWSYNLYVYVVLEELNDENHSLDIPLFIDHICGLIKESVSFIKSIDSVYEGLYWILFKNQSNDFIEKQIKSIIYSLHSFFITSSSSELTKRSFYSCHHKFLLNTEPLQIPTFSFYWIEFITPSFILNRVEYNPKEFTSLLVQLLKFIVGLIRNEKEIPKSILLLYSTTLRLFAILRHDYSNYLASYFIDLIQFIPYKFGQLRSIILTSTPSKIPFSMNIAFNENESVHVQPLIHSEIYLPQQALLDIFISSGEEKFLPLLLDSIQPQYYLPLCVYLAIQREDKTHSDAVSLLLYYLVFNLPINKRNDLLNAMVDNLRYANSHTLYYSVIIQMLFSSDEIIAEQIITILIQRLLTSKPLQLGVLVTFMEIMNVKRYDLLNKKFMKQHQKVLNIILKPN</sequence>
<dbReference type="GO" id="GO:0000932">
    <property type="term" value="C:P-body"/>
    <property type="evidence" value="ECO:0007669"/>
    <property type="project" value="TreeGrafter"/>
</dbReference>
<evidence type="ECO:0000259" key="1">
    <source>
        <dbReference type="Pfam" id="PF04054"/>
    </source>
</evidence>
<dbReference type="GO" id="GO:0000288">
    <property type="term" value="P:nuclear-transcribed mRNA catabolic process, deadenylation-dependent decay"/>
    <property type="evidence" value="ECO:0007669"/>
    <property type="project" value="TreeGrafter"/>
</dbReference>
<dbReference type="VEuPathDB" id="AmoebaDB:EHI7A_081200"/>
<dbReference type="VEuPathDB" id="AmoebaDB:EHI5A_116090"/>
<dbReference type="VEuPathDB" id="AmoebaDB:KM1_136120"/>
<reference evidence="4 5" key="1">
    <citation type="submission" date="2016-05" db="EMBL/GenBank/DDBJ databases">
        <title>First whole genome sequencing of Entamoeba histolytica HM1:IMSS-clone-6.</title>
        <authorList>
            <person name="Mukherjee Avik.K."/>
            <person name="Izumyama S."/>
            <person name="Nakada-Tsukui K."/>
            <person name="Nozaki T."/>
        </authorList>
    </citation>
    <scope>NUCLEOTIDE SEQUENCE [LARGE SCALE GENOMIC DNA]</scope>
    <source>
        <strain evidence="4 5">HM1:IMSS clone 6</strain>
    </source>
</reference>
<feature type="domain" description="CCR4-NOT transcription complex subunit 1 TTP binding" evidence="3">
    <location>
        <begin position="383"/>
        <end position="465"/>
    </location>
</feature>
<organism evidence="4 5">
    <name type="scientific">Entamoeba histolytica</name>
    <dbReference type="NCBI Taxonomy" id="5759"/>
    <lineage>
        <taxon>Eukaryota</taxon>
        <taxon>Amoebozoa</taxon>
        <taxon>Evosea</taxon>
        <taxon>Archamoebae</taxon>
        <taxon>Mastigamoebida</taxon>
        <taxon>Entamoebidae</taxon>
        <taxon>Entamoeba</taxon>
    </lineage>
</organism>
<dbReference type="Proteomes" id="UP000078387">
    <property type="component" value="Unassembled WGS sequence"/>
</dbReference>
<comment type="caution">
    <text evidence="4">The sequence shown here is derived from an EMBL/GenBank/DDBJ whole genome shotgun (WGS) entry which is preliminary data.</text>
</comment>
<dbReference type="EMBL" id="BDEQ01000001">
    <property type="protein sequence ID" value="GAT97207.1"/>
    <property type="molecule type" value="Genomic_DNA"/>
</dbReference>
<evidence type="ECO:0000259" key="2">
    <source>
        <dbReference type="Pfam" id="PF16415"/>
    </source>
</evidence>
<feature type="domain" description="CCR4-NOT transcription complex subunit 1 CAF1-binding" evidence="2">
    <location>
        <begin position="485"/>
        <end position="680"/>
    </location>
</feature>
<dbReference type="InterPro" id="IPR040398">
    <property type="entry name" value="Not1"/>
</dbReference>
<dbReference type="InterPro" id="IPR007196">
    <property type="entry name" value="CCR4-Not_Not1_C"/>
</dbReference>
<evidence type="ECO:0008006" key="6">
    <source>
        <dbReference type="Google" id="ProtNLM"/>
    </source>
</evidence>
<dbReference type="PANTHER" id="PTHR13162">
    <property type="entry name" value="CCR4-NOT TRANSCRIPTION COMPLEX"/>
    <property type="match status" value="1"/>
</dbReference>
<feature type="domain" description="CCR4-Not complex component Not1 C-terminal" evidence="1">
    <location>
        <begin position="1060"/>
        <end position="1212"/>
    </location>
</feature>
<dbReference type="InterPro" id="IPR032191">
    <property type="entry name" value="CNOT1_CAF1_bind"/>
</dbReference>
<dbReference type="GO" id="GO:0017148">
    <property type="term" value="P:negative regulation of translation"/>
    <property type="evidence" value="ECO:0007669"/>
    <property type="project" value="InterPro"/>
</dbReference>
<evidence type="ECO:0000259" key="3">
    <source>
        <dbReference type="Pfam" id="PF16417"/>
    </source>
</evidence>
<dbReference type="Gene3D" id="1.25.40.790">
    <property type="match status" value="1"/>
</dbReference>
<dbReference type="VEuPathDB" id="AmoebaDB:EHI8A_072510"/>
<dbReference type="PANTHER" id="PTHR13162:SF8">
    <property type="entry name" value="CCR4-NOT TRANSCRIPTION COMPLEX SUBUNIT 1"/>
    <property type="match status" value="1"/>
</dbReference>
<dbReference type="Pfam" id="PF16415">
    <property type="entry name" value="CNOT1_CAF1_bind"/>
    <property type="match status" value="1"/>
</dbReference>
<dbReference type="VEuPathDB" id="AmoebaDB:EHI_184570"/>
<feature type="domain" description="CCR4-Not complex component Not1 C-terminal" evidence="1">
    <location>
        <begin position="1259"/>
        <end position="1367"/>
    </location>
</feature>
<dbReference type="InterPro" id="IPR038535">
    <property type="entry name" value="CNOT1_TTP_bind_sf"/>
</dbReference>
<name>A0A5K1TYM2_ENTHI</name>
<dbReference type="Gene3D" id="1.25.40.840">
    <property type="entry name" value="CCR4-NOT transcription complex subunit 1 TTP binding domain"/>
    <property type="match status" value="1"/>
</dbReference>